<evidence type="ECO:0000313" key="1">
    <source>
        <dbReference type="Proteomes" id="UP000887580"/>
    </source>
</evidence>
<organism evidence="1 2">
    <name type="scientific">Panagrolaimus sp. PS1159</name>
    <dbReference type="NCBI Taxonomy" id="55785"/>
    <lineage>
        <taxon>Eukaryota</taxon>
        <taxon>Metazoa</taxon>
        <taxon>Ecdysozoa</taxon>
        <taxon>Nematoda</taxon>
        <taxon>Chromadorea</taxon>
        <taxon>Rhabditida</taxon>
        <taxon>Tylenchina</taxon>
        <taxon>Panagrolaimomorpha</taxon>
        <taxon>Panagrolaimoidea</taxon>
        <taxon>Panagrolaimidae</taxon>
        <taxon>Panagrolaimus</taxon>
    </lineage>
</organism>
<protein>
    <submittedName>
        <fullName evidence="2">Uncharacterized protein</fullName>
    </submittedName>
</protein>
<dbReference type="Proteomes" id="UP000887580">
    <property type="component" value="Unplaced"/>
</dbReference>
<proteinExistence type="predicted"/>
<reference evidence="2" key="1">
    <citation type="submission" date="2022-11" db="UniProtKB">
        <authorList>
            <consortium name="WormBaseParasite"/>
        </authorList>
    </citation>
    <scope>IDENTIFICATION</scope>
</reference>
<evidence type="ECO:0000313" key="2">
    <source>
        <dbReference type="WBParaSite" id="PS1159_v2.g15368.t1"/>
    </source>
</evidence>
<accession>A0AC35FA20</accession>
<name>A0AC35FA20_9BILA</name>
<dbReference type="WBParaSite" id="PS1159_v2.g15368.t1">
    <property type="protein sequence ID" value="PS1159_v2.g15368.t1"/>
    <property type="gene ID" value="PS1159_v2.g15368"/>
</dbReference>
<sequence>MQEFKKKYIFKKIIKKGFYIQLLAILKKKKRYKDKNKCRNIFNHHQNVSNDSGKKFIKEGTRRRRYQHTLLLFKETRNVVCSRPIKV</sequence>